<dbReference type="CDD" id="cd06578">
    <property type="entry name" value="HemD"/>
    <property type="match status" value="1"/>
</dbReference>
<keyword evidence="3" id="KW-1185">Reference proteome</keyword>
<dbReference type="InterPro" id="IPR003754">
    <property type="entry name" value="4pyrrol_synth_uPrphyn_synth"/>
</dbReference>
<dbReference type="KEGG" id="mel:Metbo_2118"/>
<dbReference type="EMBL" id="CP002551">
    <property type="protein sequence ID" value="ADZ10337.1"/>
    <property type="molecule type" value="Genomic_DNA"/>
</dbReference>
<dbReference type="SUPFAM" id="SSF69618">
    <property type="entry name" value="HemD-like"/>
    <property type="match status" value="1"/>
</dbReference>
<dbReference type="STRING" id="877455.Metbo_2118"/>
<proteinExistence type="predicted"/>
<evidence type="ECO:0000313" key="3">
    <source>
        <dbReference type="Proteomes" id="UP000007490"/>
    </source>
</evidence>
<dbReference type="eggNOG" id="arCOG02048">
    <property type="taxonomic scope" value="Archaea"/>
</dbReference>
<protein>
    <submittedName>
        <fullName evidence="2">Uroporphyrinogen-III synthase</fullName>
        <ecNumber evidence="2">4.2.1.75</ecNumber>
    </submittedName>
</protein>
<dbReference type="OrthoDB" id="15395at2157"/>
<dbReference type="GO" id="GO:0006780">
    <property type="term" value="P:uroporphyrinogen III biosynthetic process"/>
    <property type="evidence" value="ECO:0007669"/>
    <property type="project" value="InterPro"/>
</dbReference>
<dbReference type="GeneID" id="10278581"/>
<dbReference type="InterPro" id="IPR039793">
    <property type="entry name" value="UROS/Hem4"/>
</dbReference>
<dbReference type="Proteomes" id="UP000007490">
    <property type="component" value="Chromosome"/>
</dbReference>
<dbReference type="Gene3D" id="3.40.50.10090">
    <property type="match status" value="2"/>
</dbReference>
<dbReference type="InterPro" id="IPR036108">
    <property type="entry name" value="4pyrrol_syn_uPrphyn_synt_sf"/>
</dbReference>
<dbReference type="EC" id="4.2.1.75" evidence="2"/>
<dbReference type="PANTHER" id="PTHR40082">
    <property type="entry name" value="BLR5956 PROTEIN"/>
    <property type="match status" value="1"/>
</dbReference>
<dbReference type="HOGENOM" id="CLU_011276_9_5_2"/>
<reference evidence="2 3" key="2">
    <citation type="journal article" date="2014" name="Int. J. Syst. Evol. Microbiol.">
        <title>Methanobacterium paludis sp. nov. and a novel strain of Methanobacterium lacus isolated from northern peatlands.</title>
        <authorList>
            <person name="Cadillo-Quiroz H."/>
            <person name="Brauer S.L."/>
            <person name="Goodson N."/>
            <person name="Yavitt J.B."/>
            <person name="Zinder S.H."/>
        </authorList>
    </citation>
    <scope>NUCLEOTIDE SEQUENCE [LARGE SCALE GENOMIC DNA]</scope>
    <source>
        <strain evidence="2 3">AL-21</strain>
    </source>
</reference>
<dbReference type="GO" id="GO:0004852">
    <property type="term" value="F:uroporphyrinogen-III synthase activity"/>
    <property type="evidence" value="ECO:0007669"/>
    <property type="project" value="UniProtKB-EC"/>
</dbReference>
<reference evidence="3" key="1">
    <citation type="submission" date="2011-02" db="EMBL/GenBank/DDBJ databases">
        <title>Complete sequence of Methanobacterium sp. AL-21.</title>
        <authorList>
            <consortium name="US DOE Joint Genome Institute"/>
            <person name="Lucas S."/>
            <person name="Copeland A."/>
            <person name="Lapidus A."/>
            <person name="Cheng J.-F."/>
            <person name="Goodwin L."/>
            <person name="Pitluck S."/>
            <person name="Chertkov O."/>
            <person name="Detter J.C."/>
            <person name="Han C."/>
            <person name="Tapia R."/>
            <person name="Land M."/>
            <person name="Hauser L."/>
            <person name="Kyrpides N."/>
            <person name="Ivanova N."/>
            <person name="Mikhailova N."/>
            <person name="Pagani I."/>
            <person name="Cadillo-Quiroz H."/>
            <person name="Imachi H."/>
            <person name="Zinder S."/>
            <person name="Liu W."/>
            <person name="Woyke T."/>
        </authorList>
    </citation>
    <scope>NUCLEOTIDE SEQUENCE [LARGE SCALE GENOMIC DNA]</scope>
    <source>
        <strain evidence="3">AL-21</strain>
    </source>
</reference>
<organism evidence="2 3">
    <name type="scientific">Methanobacterium lacus (strain AL-21)</name>
    <dbReference type="NCBI Taxonomy" id="877455"/>
    <lineage>
        <taxon>Archaea</taxon>
        <taxon>Methanobacteriati</taxon>
        <taxon>Methanobacteriota</taxon>
        <taxon>Methanomada group</taxon>
        <taxon>Methanobacteria</taxon>
        <taxon>Methanobacteriales</taxon>
        <taxon>Methanobacteriaceae</taxon>
        <taxon>Methanobacterium</taxon>
    </lineage>
</organism>
<dbReference type="Pfam" id="PF02602">
    <property type="entry name" value="HEM4"/>
    <property type="match status" value="1"/>
</dbReference>
<keyword evidence="2" id="KW-0456">Lyase</keyword>
<gene>
    <name evidence="2" type="ordered locus">Metbo_2118</name>
</gene>
<evidence type="ECO:0000259" key="1">
    <source>
        <dbReference type="Pfam" id="PF02602"/>
    </source>
</evidence>
<dbReference type="AlphaFoldDB" id="F0TBZ5"/>
<feature type="domain" description="Tetrapyrrole biosynthesis uroporphyrinogen III synthase" evidence="1">
    <location>
        <begin position="23"/>
        <end position="255"/>
    </location>
</feature>
<sequence>MKGKEFEGKVIGITRPEERVKEAVAIVEEHGGTALVAPTLELQVSNTQSLIQLCEMAGELDWLIFTSPTGIISVFKHCSDLKTRLNPNCKIAVIGPRTENYLEKKGLKADIVPESYTAEGLLECFEDHDLKNKKIGIPRTLAARDALPTGLKVMGADVFVAEAYKSDLPKDRTRVNQLVEAILNRKINALTFTSTLTVKNLFDMLDETEKQDVVDILKSDDVVVAAIGPVTAMPLHELDIDVLIPEKYTVSAMLEILMGKI</sequence>
<name>F0TBZ5_METLA</name>
<accession>F0TBZ5</accession>
<evidence type="ECO:0000313" key="2">
    <source>
        <dbReference type="EMBL" id="ADZ10337.1"/>
    </source>
</evidence>
<dbReference type="PANTHER" id="PTHR40082:SF1">
    <property type="entry name" value="BLR5956 PROTEIN"/>
    <property type="match status" value="1"/>
</dbReference>
<dbReference type="RefSeq" id="WP_013645688.1">
    <property type="nucleotide sequence ID" value="NC_015216.1"/>
</dbReference>